<comment type="caution">
    <text evidence="3">The sequence shown here is derived from an EMBL/GenBank/DDBJ whole genome shotgun (WGS) entry which is preliminary data.</text>
</comment>
<keyword evidence="2" id="KW-0479">Metal-binding</keyword>
<gene>
    <name evidence="3" type="ORF">ENV70_01835</name>
</gene>
<feature type="binding site" evidence="2">
    <location>
        <position position="39"/>
    </location>
    <ligand>
        <name>Fe cation</name>
        <dbReference type="ChEBI" id="CHEBI:24875"/>
        <label>1</label>
    </ligand>
</feature>
<accession>A0A7C6EG66</accession>
<evidence type="ECO:0000313" key="3">
    <source>
        <dbReference type="EMBL" id="HHS62344.1"/>
    </source>
</evidence>
<dbReference type="NCBIfam" id="TIGR00282">
    <property type="entry name" value="TIGR00282 family metallophosphoesterase"/>
    <property type="match status" value="1"/>
</dbReference>
<feature type="binding site" evidence="2">
    <location>
        <position position="175"/>
    </location>
    <ligand>
        <name>Fe cation</name>
        <dbReference type="ChEBI" id="CHEBI:24875"/>
        <label>2</label>
    </ligand>
</feature>
<evidence type="ECO:0000256" key="2">
    <source>
        <dbReference type="PIRSR" id="PIRSR004789-51"/>
    </source>
</evidence>
<name>A0A7C6EG66_UNCW3</name>
<dbReference type="InterPro" id="IPR005235">
    <property type="entry name" value="YmdB-like"/>
</dbReference>
<dbReference type="PANTHER" id="PTHR36303">
    <property type="entry name" value="2',3'-CYCLIC-NUCLEOTIDE 2'-PHOSPHODIESTERASE"/>
    <property type="match status" value="1"/>
</dbReference>
<feature type="active site" description="Proton donor" evidence="1">
    <location>
        <position position="68"/>
    </location>
</feature>
<dbReference type="Pfam" id="PF13277">
    <property type="entry name" value="YmdB"/>
    <property type="match status" value="1"/>
</dbReference>
<dbReference type="PANTHER" id="PTHR36303:SF1">
    <property type="entry name" value="2',3'-CYCLIC-NUCLEOTIDE 2'-PHOSPHODIESTERASE"/>
    <property type="match status" value="1"/>
</dbReference>
<dbReference type="PIRSF" id="PIRSF004789">
    <property type="entry name" value="DR1281"/>
    <property type="match status" value="1"/>
</dbReference>
<dbReference type="GO" id="GO:0046872">
    <property type="term" value="F:metal ion binding"/>
    <property type="evidence" value="ECO:0007669"/>
    <property type="project" value="UniProtKB-KW"/>
</dbReference>
<protein>
    <submittedName>
        <fullName evidence="3">TIGR00282 family metallophosphoesterase</fullName>
    </submittedName>
</protein>
<feature type="binding site" evidence="2">
    <location>
        <position position="67"/>
    </location>
    <ligand>
        <name>Fe cation</name>
        <dbReference type="ChEBI" id="CHEBI:24875"/>
        <label>2</label>
    </ligand>
</feature>
<reference evidence="3" key="1">
    <citation type="journal article" date="2020" name="mSystems">
        <title>Genome- and Community-Level Interaction Insights into Carbon Utilization and Element Cycling Functions of Hydrothermarchaeota in Hydrothermal Sediment.</title>
        <authorList>
            <person name="Zhou Z."/>
            <person name="Liu Y."/>
            <person name="Xu W."/>
            <person name="Pan J."/>
            <person name="Luo Z.H."/>
            <person name="Li M."/>
        </authorList>
    </citation>
    <scope>NUCLEOTIDE SEQUENCE [LARGE SCALE GENOMIC DNA]</scope>
    <source>
        <strain evidence="3">SpSt-783</strain>
    </source>
</reference>
<feature type="binding site" evidence="2">
    <location>
        <position position="40"/>
    </location>
    <ligand>
        <name>Fe cation</name>
        <dbReference type="ChEBI" id="CHEBI:24875"/>
        <label>1</label>
    </ligand>
</feature>
<sequence length="256" mass="28839">MKLLFIGDIIGEPGRKKIAHSLPELIKKEGIFFTIIQGENLAGGIGITEKTAKEVFSYGVDCITTGNHIWKYKEIYKYLDSEPRLLRPANYPDGVPGKGYNIFEKMGIKIGVLNLEGRVFMKPIEDPFKTGKKIIEEIQKQTKNIFIDFHAEATSEKKALSFYLCDYATGIIGTHTHIQTADEQIINKKCAYITDAGMVGSIDSIIGIRKEEIIEHYLLQVPKKFRVAKENIVGNGVIIEFDENLGIAKEIKRIIF</sequence>
<dbReference type="SUPFAM" id="SSF56300">
    <property type="entry name" value="Metallo-dependent phosphatases"/>
    <property type="match status" value="1"/>
</dbReference>
<organism evidence="3">
    <name type="scientific">candidate division WOR-3 bacterium</name>
    <dbReference type="NCBI Taxonomy" id="2052148"/>
    <lineage>
        <taxon>Bacteria</taxon>
        <taxon>Bacteria division WOR-3</taxon>
    </lineage>
</organism>
<dbReference type="AlphaFoldDB" id="A0A7C6EG66"/>
<feature type="binding site" evidence="2">
    <location>
        <position position="39"/>
    </location>
    <ligand>
        <name>Fe cation</name>
        <dbReference type="ChEBI" id="CHEBI:24875"/>
        <label>2</label>
    </ligand>
</feature>
<evidence type="ECO:0000256" key="1">
    <source>
        <dbReference type="PIRSR" id="PIRSR004789-50"/>
    </source>
</evidence>
<dbReference type="GO" id="GO:0004113">
    <property type="term" value="F:2',3'-cyclic-nucleotide 3'-phosphodiesterase activity"/>
    <property type="evidence" value="ECO:0007669"/>
    <property type="project" value="TreeGrafter"/>
</dbReference>
<dbReference type="Gene3D" id="3.60.21.10">
    <property type="match status" value="1"/>
</dbReference>
<feature type="binding site" evidence="2">
    <location>
        <position position="177"/>
    </location>
    <ligand>
        <name>Fe cation</name>
        <dbReference type="ChEBI" id="CHEBI:24875"/>
        <label>1</label>
    </ligand>
</feature>
<dbReference type="InterPro" id="IPR029052">
    <property type="entry name" value="Metallo-depent_PP-like"/>
</dbReference>
<proteinExistence type="predicted"/>
<feature type="binding site" evidence="2">
    <location>
        <position position="8"/>
    </location>
    <ligand>
        <name>Fe cation</name>
        <dbReference type="ChEBI" id="CHEBI:24875"/>
        <label>1</label>
    </ligand>
</feature>
<feature type="binding site" evidence="2">
    <location>
        <position position="150"/>
    </location>
    <ligand>
        <name>Fe cation</name>
        <dbReference type="ChEBI" id="CHEBI:24875"/>
        <label>2</label>
    </ligand>
</feature>
<dbReference type="EMBL" id="DTHJ01000045">
    <property type="protein sequence ID" value="HHS62344.1"/>
    <property type="molecule type" value="Genomic_DNA"/>
</dbReference>